<dbReference type="AlphaFoldDB" id="A0A0C9WQV5"/>
<name>A0A0C9WQV5_9AGAR</name>
<sequence>MKCRSRSLGAHPLKSSRLALEAEESPCETAATPLNLQKEAAVEIGAPFGAVDDQLPR</sequence>
<reference evidence="1 2" key="1">
    <citation type="submission" date="2014-04" db="EMBL/GenBank/DDBJ databases">
        <authorList>
            <consortium name="DOE Joint Genome Institute"/>
            <person name="Kuo A."/>
            <person name="Kohler A."/>
            <person name="Nagy L.G."/>
            <person name="Floudas D."/>
            <person name="Copeland A."/>
            <person name="Barry K.W."/>
            <person name="Cichocki N."/>
            <person name="Veneault-Fourrey C."/>
            <person name="LaButti K."/>
            <person name="Lindquist E.A."/>
            <person name="Lipzen A."/>
            <person name="Lundell T."/>
            <person name="Morin E."/>
            <person name="Murat C."/>
            <person name="Sun H."/>
            <person name="Tunlid A."/>
            <person name="Henrissat B."/>
            <person name="Grigoriev I.V."/>
            <person name="Hibbett D.S."/>
            <person name="Martin F."/>
            <person name="Nordberg H.P."/>
            <person name="Cantor M.N."/>
            <person name="Hua S.X."/>
        </authorList>
    </citation>
    <scope>NUCLEOTIDE SEQUENCE [LARGE SCALE GENOMIC DNA]</scope>
    <source>
        <strain evidence="1 2">LaAM-08-1</strain>
    </source>
</reference>
<evidence type="ECO:0000313" key="2">
    <source>
        <dbReference type="Proteomes" id="UP000054477"/>
    </source>
</evidence>
<organism evidence="1 2">
    <name type="scientific">Laccaria amethystina LaAM-08-1</name>
    <dbReference type="NCBI Taxonomy" id="1095629"/>
    <lineage>
        <taxon>Eukaryota</taxon>
        <taxon>Fungi</taxon>
        <taxon>Dikarya</taxon>
        <taxon>Basidiomycota</taxon>
        <taxon>Agaricomycotina</taxon>
        <taxon>Agaricomycetes</taxon>
        <taxon>Agaricomycetidae</taxon>
        <taxon>Agaricales</taxon>
        <taxon>Agaricineae</taxon>
        <taxon>Hydnangiaceae</taxon>
        <taxon>Laccaria</taxon>
    </lineage>
</organism>
<dbReference type="Proteomes" id="UP000054477">
    <property type="component" value="Unassembled WGS sequence"/>
</dbReference>
<dbReference type="HOGENOM" id="CLU_2996842_0_0_1"/>
<gene>
    <name evidence="1" type="ORF">K443DRAFT_15457</name>
</gene>
<keyword evidence="2" id="KW-1185">Reference proteome</keyword>
<proteinExistence type="predicted"/>
<protein>
    <submittedName>
        <fullName evidence="1">Uncharacterized protein</fullName>
    </submittedName>
</protein>
<dbReference type="EMBL" id="KN839264">
    <property type="protein sequence ID" value="KIJ90163.1"/>
    <property type="molecule type" value="Genomic_DNA"/>
</dbReference>
<reference evidence="2" key="2">
    <citation type="submission" date="2015-01" db="EMBL/GenBank/DDBJ databases">
        <title>Evolutionary Origins and Diversification of the Mycorrhizal Mutualists.</title>
        <authorList>
            <consortium name="DOE Joint Genome Institute"/>
            <consortium name="Mycorrhizal Genomics Consortium"/>
            <person name="Kohler A."/>
            <person name="Kuo A."/>
            <person name="Nagy L.G."/>
            <person name="Floudas D."/>
            <person name="Copeland A."/>
            <person name="Barry K.W."/>
            <person name="Cichocki N."/>
            <person name="Veneault-Fourrey C."/>
            <person name="LaButti K."/>
            <person name="Lindquist E.A."/>
            <person name="Lipzen A."/>
            <person name="Lundell T."/>
            <person name="Morin E."/>
            <person name="Murat C."/>
            <person name="Riley R."/>
            <person name="Ohm R."/>
            <person name="Sun H."/>
            <person name="Tunlid A."/>
            <person name="Henrissat B."/>
            <person name="Grigoriev I.V."/>
            <person name="Hibbett D.S."/>
            <person name="Martin F."/>
        </authorList>
    </citation>
    <scope>NUCLEOTIDE SEQUENCE [LARGE SCALE GENOMIC DNA]</scope>
    <source>
        <strain evidence="2">LaAM-08-1</strain>
    </source>
</reference>
<accession>A0A0C9WQV5</accession>
<evidence type="ECO:0000313" key="1">
    <source>
        <dbReference type="EMBL" id="KIJ90163.1"/>
    </source>
</evidence>